<evidence type="ECO:0000313" key="2">
    <source>
        <dbReference type="EMBL" id="MBR8536723.1"/>
    </source>
</evidence>
<protein>
    <submittedName>
        <fullName evidence="2">Uncharacterized protein</fullName>
    </submittedName>
</protein>
<feature type="chain" id="PRO_5037368758" evidence="1">
    <location>
        <begin position="19"/>
        <end position="172"/>
    </location>
</feature>
<gene>
    <name evidence="2" type="ORF">KDU71_14195</name>
</gene>
<feature type="signal peptide" evidence="1">
    <location>
        <begin position="1"/>
        <end position="18"/>
    </location>
</feature>
<name>A0A941F697_9BACT</name>
<keyword evidence="1" id="KW-0732">Signal</keyword>
<dbReference type="AlphaFoldDB" id="A0A941F697"/>
<organism evidence="2 3">
    <name type="scientific">Carboxylicivirga sediminis</name>
    <dbReference type="NCBI Taxonomy" id="2006564"/>
    <lineage>
        <taxon>Bacteria</taxon>
        <taxon>Pseudomonadati</taxon>
        <taxon>Bacteroidota</taxon>
        <taxon>Bacteroidia</taxon>
        <taxon>Marinilabiliales</taxon>
        <taxon>Marinilabiliaceae</taxon>
        <taxon>Carboxylicivirga</taxon>
    </lineage>
</organism>
<evidence type="ECO:0000256" key="1">
    <source>
        <dbReference type="SAM" id="SignalP"/>
    </source>
</evidence>
<reference evidence="2" key="2">
    <citation type="submission" date="2021-04" db="EMBL/GenBank/DDBJ databases">
        <authorList>
            <person name="Zhang T."/>
            <person name="Zhang Y."/>
            <person name="Lu D."/>
            <person name="Zuo D."/>
            <person name="Du Z."/>
        </authorList>
    </citation>
    <scope>NUCLEOTIDE SEQUENCE</scope>
    <source>
        <strain evidence="2">JR1</strain>
    </source>
</reference>
<dbReference type="Proteomes" id="UP000679220">
    <property type="component" value="Unassembled WGS sequence"/>
</dbReference>
<dbReference type="PROSITE" id="PS51257">
    <property type="entry name" value="PROKAR_LIPOPROTEIN"/>
    <property type="match status" value="1"/>
</dbReference>
<keyword evidence="3" id="KW-1185">Reference proteome</keyword>
<reference evidence="2" key="1">
    <citation type="journal article" date="2018" name="Int. J. Syst. Evol. Microbiol.">
        <title>Carboxylicivirga sediminis sp. nov., isolated from coastal sediment.</title>
        <authorList>
            <person name="Wang F.Q."/>
            <person name="Ren L.H."/>
            <person name="Zou R.J."/>
            <person name="Sun Y.Z."/>
            <person name="Liu X.J."/>
            <person name="Jiang F."/>
            <person name="Liu L.J."/>
        </authorList>
    </citation>
    <scope>NUCLEOTIDE SEQUENCE</scope>
    <source>
        <strain evidence="2">JR1</strain>
    </source>
</reference>
<accession>A0A941F697</accession>
<comment type="caution">
    <text evidence="2">The sequence shown here is derived from an EMBL/GenBank/DDBJ whole genome shotgun (WGS) entry which is preliminary data.</text>
</comment>
<evidence type="ECO:0000313" key="3">
    <source>
        <dbReference type="Proteomes" id="UP000679220"/>
    </source>
</evidence>
<dbReference type="EMBL" id="JAGTAR010000022">
    <property type="protein sequence ID" value="MBR8536723.1"/>
    <property type="molecule type" value="Genomic_DNA"/>
</dbReference>
<sequence>MKQSKLLVMALITFAFFACDKSDELEIDNLTGTYIGSLTNPNLKSALDEGHGSDDATADVKHMGDGQIQVHCYSTDFDTTIVLDYYHNNDSVMVCLTGDDFTNMYGHMKGEGHMSGGMMGDMHDDETEWMHHMDDEHQNGDEHFGGFHPESQSFEYTFLMPEGKIKFKGQKH</sequence>
<dbReference type="RefSeq" id="WP_212191751.1">
    <property type="nucleotide sequence ID" value="NZ_JAGTAR010000022.1"/>
</dbReference>
<proteinExistence type="predicted"/>